<evidence type="ECO:0000313" key="10">
    <source>
        <dbReference type="Proteomes" id="UP000070414"/>
    </source>
</evidence>
<dbReference type="Pfam" id="PF13426">
    <property type="entry name" value="PAS_9"/>
    <property type="match status" value="1"/>
</dbReference>
<feature type="domain" description="Histidine kinase" evidence="6">
    <location>
        <begin position="437"/>
        <end position="641"/>
    </location>
</feature>
<keyword evidence="3" id="KW-0597">Phosphoprotein</keyword>
<evidence type="ECO:0000256" key="4">
    <source>
        <dbReference type="ARBA" id="ARBA00022679"/>
    </source>
</evidence>
<dbReference type="SMART" id="SM00387">
    <property type="entry name" value="HATPase_c"/>
    <property type="match status" value="1"/>
</dbReference>
<gene>
    <name evidence="9" type="ORF">AKJ38_03385</name>
</gene>
<dbReference type="PROSITE" id="PS50109">
    <property type="entry name" value="HIS_KIN"/>
    <property type="match status" value="1"/>
</dbReference>
<dbReference type="InterPro" id="IPR036890">
    <property type="entry name" value="HATPase_C_sf"/>
</dbReference>
<feature type="domain" description="PAC" evidence="8">
    <location>
        <begin position="380"/>
        <end position="433"/>
    </location>
</feature>
<feature type="domain" description="PAC" evidence="8">
    <location>
        <begin position="126"/>
        <end position="178"/>
    </location>
</feature>
<dbReference type="CDD" id="cd00130">
    <property type="entry name" value="PAS"/>
    <property type="match status" value="3"/>
</dbReference>
<comment type="caution">
    <text evidence="9">The sequence shown here is derived from an EMBL/GenBank/DDBJ whole genome shotgun (WGS) entry which is preliminary data.</text>
</comment>
<proteinExistence type="predicted"/>
<organism evidence="9 10">
    <name type="scientific">candidate division MSBL1 archaeon SCGC-AAA259I14</name>
    <dbReference type="NCBI Taxonomy" id="1698268"/>
    <lineage>
        <taxon>Archaea</taxon>
        <taxon>Methanobacteriati</taxon>
        <taxon>Methanobacteriota</taxon>
        <taxon>candidate division MSBL1</taxon>
    </lineage>
</organism>
<dbReference type="Pfam" id="PF02518">
    <property type="entry name" value="HATPase_c"/>
    <property type="match status" value="1"/>
</dbReference>
<dbReference type="SMART" id="SM00091">
    <property type="entry name" value="PAS"/>
    <property type="match status" value="3"/>
</dbReference>
<keyword evidence="4" id="KW-0808">Transferase</keyword>
<dbReference type="GO" id="GO:0006355">
    <property type="term" value="P:regulation of DNA-templated transcription"/>
    <property type="evidence" value="ECO:0007669"/>
    <property type="project" value="InterPro"/>
</dbReference>
<dbReference type="SUPFAM" id="SSF55785">
    <property type="entry name" value="PYP-like sensor domain (PAS domain)"/>
    <property type="match status" value="3"/>
</dbReference>
<dbReference type="InterPro" id="IPR001610">
    <property type="entry name" value="PAC"/>
</dbReference>
<dbReference type="InterPro" id="IPR004358">
    <property type="entry name" value="Sig_transdc_His_kin-like_C"/>
</dbReference>
<dbReference type="InterPro" id="IPR005467">
    <property type="entry name" value="His_kinase_dom"/>
</dbReference>
<keyword evidence="10" id="KW-1185">Reference proteome</keyword>
<evidence type="ECO:0000256" key="3">
    <source>
        <dbReference type="ARBA" id="ARBA00022553"/>
    </source>
</evidence>
<dbReference type="InterPro" id="IPR003594">
    <property type="entry name" value="HATPase_dom"/>
</dbReference>
<dbReference type="EMBL" id="LHXS01000068">
    <property type="protein sequence ID" value="KXA96379.1"/>
    <property type="molecule type" value="Genomic_DNA"/>
</dbReference>
<dbReference type="InterPro" id="IPR013767">
    <property type="entry name" value="PAS_fold"/>
</dbReference>
<dbReference type="PANTHER" id="PTHR43304">
    <property type="entry name" value="PHYTOCHROME-LIKE PROTEIN CPH1"/>
    <property type="match status" value="1"/>
</dbReference>
<sequence>MLYVVELRSKYGESVLVEVNVGKLESNESFEGEIVVARDITEQEWIEERLRKSQEKYRLITEETNDLIAIVDRNGEYVFVNEAHERALGLDPKELVGKSAFELFHPDDLDRAVQAFEEGKENGGKRGIEARLECGDGSYKWFEIQGKVLGDGRDRPERGLIVSRDISERKRIEERLRESERKYRVVAEGSSNGIYVFQDGEFKFVNESLTEMTGYSREELKSMNFLDLVHPDYREDIENWTEQALTGDTSGLTEKHEFVALRRDGGSVWVQLTPSLIDYNGRPAIVGNVADITERKRAEGKLRKSREKYRTLTETADEIILAHGMDEIGITYANKGAAKQLGYEVEELLEMNLYDLLPEGEVEKIREIERRRKAGDASVYRVETKALRKDGTVFPVKASSKPISVTDSGKPEEVLVIARNITSRKEAEEREDFLHSLLRHDVRNKAQVVRGYLELIEDYDLPEEVEDYLSKAEEATESSVGIIEKVRTLRDLSETEEMKKIELRSLIQNVIDEHEEVFSESVFELECEGEEIEVQGGPFLEELFSNLIENAVKHTDCDKIKISSKEEGDMSKVTVEDDGKGIPDDIKDRVFEKGFNDEKTGGSGLGLYLVREIAENYGGSVEVKDSELGGARFDVHLQKAE</sequence>
<evidence type="ECO:0000259" key="7">
    <source>
        <dbReference type="PROSITE" id="PS50112"/>
    </source>
</evidence>
<evidence type="ECO:0000256" key="5">
    <source>
        <dbReference type="ARBA" id="ARBA00022777"/>
    </source>
</evidence>
<dbReference type="NCBIfam" id="TIGR00229">
    <property type="entry name" value="sensory_box"/>
    <property type="match status" value="3"/>
</dbReference>
<dbReference type="InterPro" id="IPR000014">
    <property type="entry name" value="PAS"/>
</dbReference>
<dbReference type="Pfam" id="PF00989">
    <property type="entry name" value="PAS"/>
    <property type="match status" value="1"/>
</dbReference>
<name>A0A133UQF1_9EURY</name>
<keyword evidence="5" id="KW-0418">Kinase</keyword>
<evidence type="ECO:0000256" key="2">
    <source>
        <dbReference type="ARBA" id="ARBA00012438"/>
    </source>
</evidence>
<accession>A0A133UQF1</accession>
<dbReference type="Pfam" id="PF08447">
    <property type="entry name" value="PAS_3"/>
    <property type="match status" value="1"/>
</dbReference>
<dbReference type="GO" id="GO:0000155">
    <property type="term" value="F:phosphorelay sensor kinase activity"/>
    <property type="evidence" value="ECO:0007669"/>
    <property type="project" value="InterPro"/>
</dbReference>
<dbReference type="InterPro" id="IPR035965">
    <property type="entry name" value="PAS-like_dom_sf"/>
</dbReference>
<dbReference type="InterPro" id="IPR013655">
    <property type="entry name" value="PAS_fold_3"/>
</dbReference>
<dbReference type="Proteomes" id="UP000070414">
    <property type="component" value="Unassembled WGS sequence"/>
</dbReference>
<dbReference type="CDD" id="cd00082">
    <property type="entry name" value="HisKA"/>
    <property type="match status" value="1"/>
</dbReference>
<dbReference type="PRINTS" id="PR00344">
    <property type="entry name" value="BCTRLSENSOR"/>
</dbReference>
<dbReference type="Gene3D" id="3.30.450.20">
    <property type="entry name" value="PAS domain"/>
    <property type="match status" value="4"/>
</dbReference>
<evidence type="ECO:0000259" key="8">
    <source>
        <dbReference type="PROSITE" id="PS50113"/>
    </source>
</evidence>
<dbReference type="SUPFAM" id="SSF55874">
    <property type="entry name" value="ATPase domain of HSP90 chaperone/DNA topoisomerase II/histidine kinase"/>
    <property type="match status" value="1"/>
</dbReference>
<dbReference type="AlphaFoldDB" id="A0A133UQF1"/>
<dbReference type="PROSITE" id="PS50112">
    <property type="entry name" value="PAS"/>
    <property type="match status" value="3"/>
</dbReference>
<feature type="domain" description="PAS" evidence="7">
    <location>
        <begin position="53"/>
        <end position="123"/>
    </location>
</feature>
<evidence type="ECO:0000313" key="9">
    <source>
        <dbReference type="EMBL" id="KXA96379.1"/>
    </source>
</evidence>
<feature type="domain" description="PAS" evidence="7">
    <location>
        <begin position="305"/>
        <end position="376"/>
    </location>
</feature>
<evidence type="ECO:0000259" key="6">
    <source>
        <dbReference type="PROSITE" id="PS50109"/>
    </source>
</evidence>
<evidence type="ECO:0000256" key="1">
    <source>
        <dbReference type="ARBA" id="ARBA00000085"/>
    </source>
</evidence>
<feature type="domain" description="PAC" evidence="8">
    <location>
        <begin position="254"/>
        <end position="304"/>
    </location>
</feature>
<protein>
    <recommendedName>
        <fullName evidence="2">histidine kinase</fullName>
        <ecNumber evidence="2">2.7.13.3</ecNumber>
    </recommendedName>
</protein>
<dbReference type="InterPro" id="IPR000700">
    <property type="entry name" value="PAS-assoc_C"/>
</dbReference>
<dbReference type="EC" id="2.7.13.3" evidence="2"/>
<feature type="domain" description="PAS" evidence="7">
    <location>
        <begin position="199"/>
        <end position="248"/>
    </location>
</feature>
<dbReference type="InterPro" id="IPR052162">
    <property type="entry name" value="Sensor_kinase/Photoreceptor"/>
</dbReference>
<dbReference type="PANTHER" id="PTHR43304:SF1">
    <property type="entry name" value="PAC DOMAIN-CONTAINING PROTEIN"/>
    <property type="match status" value="1"/>
</dbReference>
<reference evidence="9 10" key="1">
    <citation type="journal article" date="2016" name="Sci. Rep.">
        <title>Metabolic traits of an uncultured archaeal lineage -MSBL1- from brine pools of the Red Sea.</title>
        <authorList>
            <person name="Mwirichia R."/>
            <person name="Alam I."/>
            <person name="Rashid M."/>
            <person name="Vinu M."/>
            <person name="Ba-Alawi W."/>
            <person name="Anthony Kamau A."/>
            <person name="Kamanda Ngugi D."/>
            <person name="Goker M."/>
            <person name="Klenk H.P."/>
            <person name="Bajic V."/>
            <person name="Stingl U."/>
        </authorList>
    </citation>
    <scope>NUCLEOTIDE SEQUENCE [LARGE SCALE GENOMIC DNA]</scope>
    <source>
        <strain evidence="9">SCGC-AAA259I14</strain>
    </source>
</reference>
<dbReference type="Gene3D" id="3.30.565.10">
    <property type="entry name" value="Histidine kinase-like ATPase, C-terminal domain"/>
    <property type="match status" value="1"/>
</dbReference>
<dbReference type="PROSITE" id="PS50113">
    <property type="entry name" value="PAC"/>
    <property type="match status" value="3"/>
</dbReference>
<dbReference type="SMART" id="SM00086">
    <property type="entry name" value="PAC"/>
    <property type="match status" value="4"/>
</dbReference>
<comment type="catalytic activity">
    <reaction evidence="1">
        <text>ATP + protein L-histidine = ADP + protein N-phospho-L-histidine.</text>
        <dbReference type="EC" id="2.7.13.3"/>
    </reaction>
</comment>
<dbReference type="CDD" id="cd00075">
    <property type="entry name" value="HATPase"/>
    <property type="match status" value="1"/>
</dbReference>
<dbReference type="InterPro" id="IPR003661">
    <property type="entry name" value="HisK_dim/P_dom"/>
</dbReference>